<organism evidence="2 3">
    <name type="scientific">Pandoraea iniqua</name>
    <dbReference type="NCBI Taxonomy" id="2508288"/>
    <lineage>
        <taxon>Bacteria</taxon>
        <taxon>Pseudomonadati</taxon>
        <taxon>Pseudomonadota</taxon>
        <taxon>Betaproteobacteria</taxon>
        <taxon>Burkholderiales</taxon>
        <taxon>Burkholderiaceae</taxon>
        <taxon>Pandoraea</taxon>
    </lineage>
</organism>
<name>A0A5E4YCV9_9BURK</name>
<evidence type="ECO:0000256" key="1">
    <source>
        <dbReference type="SAM" id="Coils"/>
    </source>
</evidence>
<evidence type="ECO:0000313" key="3">
    <source>
        <dbReference type="Proteomes" id="UP000333828"/>
    </source>
</evidence>
<evidence type="ECO:0000313" key="2">
    <source>
        <dbReference type="EMBL" id="VVE46155.1"/>
    </source>
</evidence>
<reference evidence="2 3" key="1">
    <citation type="submission" date="2019-08" db="EMBL/GenBank/DDBJ databases">
        <authorList>
            <person name="Peeters C."/>
        </authorList>
    </citation>
    <scope>NUCLEOTIDE SEQUENCE [LARGE SCALE GENOMIC DNA]</scope>
    <source>
        <strain evidence="2 3">LMG 31115</strain>
    </source>
</reference>
<gene>
    <name evidence="2" type="ORF">PIN31115_04398</name>
</gene>
<proteinExistence type="predicted"/>
<accession>A0A5E4YCV9</accession>
<keyword evidence="3" id="KW-1185">Reference proteome</keyword>
<sequence length="126" mass="14147">MTKLKTRQALELAIKRIQHGIPKLVPPGQRISIAAVAREAGVSNATIHNRYPDIADAVRQLIGEGALAKADTERNRLKECQAKLTELRKEHAQLMIDLQRSQSINLRLLKENELLRKNSFNGAYIS</sequence>
<dbReference type="RefSeq" id="WP_150685885.1">
    <property type="nucleotide sequence ID" value="NZ_CABPSI010000005.1"/>
</dbReference>
<dbReference type="EMBL" id="CABPSI010000005">
    <property type="protein sequence ID" value="VVE46155.1"/>
    <property type="molecule type" value="Genomic_DNA"/>
</dbReference>
<keyword evidence="1" id="KW-0175">Coiled coil</keyword>
<dbReference type="AlphaFoldDB" id="A0A5E4YCV9"/>
<dbReference type="Gene3D" id="1.10.357.10">
    <property type="entry name" value="Tetracycline Repressor, domain 2"/>
    <property type="match status" value="1"/>
</dbReference>
<protein>
    <submittedName>
        <fullName evidence="2">Uncharacterized protein</fullName>
    </submittedName>
</protein>
<dbReference type="Proteomes" id="UP000333828">
    <property type="component" value="Unassembled WGS sequence"/>
</dbReference>
<feature type="coiled-coil region" evidence="1">
    <location>
        <begin position="70"/>
        <end position="97"/>
    </location>
</feature>